<reference evidence="1" key="2">
    <citation type="journal article" date="2015" name="Data Brief">
        <title>Shoot transcriptome of the giant reed, Arundo donax.</title>
        <authorList>
            <person name="Barrero R.A."/>
            <person name="Guerrero F.D."/>
            <person name="Moolhuijzen P."/>
            <person name="Goolsby J.A."/>
            <person name="Tidwell J."/>
            <person name="Bellgard S.E."/>
            <person name="Bellgard M.I."/>
        </authorList>
    </citation>
    <scope>NUCLEOTIDE SEQUENCE</scope>
    <source>
        <tissue evidence="1">Shoot tissue taken approximately 20 cm above the soil surface</tissue>
    </source>
</reference>
<evidence type="ECO:0000313" key="1">
    <source>
        <dbReference type="EMBL" id="JAE29472.1"/>
    </source>
</evidence>
<sequence>MKQMKTNKFLRIIVCCTYLQTVRTANTIPHKQSDS</sequence>
<reference evidence="1" key="1">
    <citation type="submission" date="2014-09" db="EMBL/GenBank/DDBJ databases">
        <authorList>
            <person name="Magalhaes I.L.F."/>
            <person name="Oliveira U."/>
            <person name="Santos F.R."/>
            <person name="Vidigal T.H.D.A."/>
            <person name="Brescovit A.D."/>
            <person name="Santos A.J."/>
        </authorList>
    </citation>
    <scope>NUCLEOTIDE SEQUENCE</scope>
    <source>
        <tissue evidence="1">Shoot tissue taken approximately 20 cm above the soil surface</tissue>
    </source>
</reference>
<organism evidence="1">
    <name type="scientific">Arundo donax</name>
    <name type="common">Giant reed</name>
    <name type="synonym">Donax arundinaceus</name>
    <dbReference type="NCBI Taxonomy" id="35708"/>
    <lineage>
        <taxon>Eukaryota</taxon>
        <taxon>Viridiplantae</taxon>
        <taxon>Streptophyta</taxon>
        <taxon>Embryophyta</taxon>
        <taxon>Tracheophyta</taxon>
        <taxon>Spermatophyta</taxon>
        <taxon>Magnoliopsida</taxon>
        <taxon>Liliopsida</taxon>
        <taxon>Poales</taxon>
        <taxon>Poaceae</taxon>
        <taxon>PACMAD clade</taxon>
        <taxon>Arundinoideae</taxon>
        <taxon>Arundineae</taxon>
        <taxon>Arundo</taxon>
    </lineage>
</organism>
<protein>
    <submittedName>
        <fullName evidence="1">Uncharacterized protein</fullName>
    </submittedName>
</protein>
<accession>A0A0A9GY67</accession>
<dbReference type="AlphaFoldDB" id="A0A0A9GY67"/>
<proteinExistence type="predicted"/>
<name>A0A0A9GY67_ARUDO</name>
<dbReference type="EMBL" id="GBRH01168424">
    <property type="protein sequence ID" value="JAE29472.1"/>
    <property type="molecule type" value="Transcribed_RNA"/>
</dbReference>